<accession>A0A5C3QY80</accession>
<evidence type="ECO:0000256" key="1">
    <source>
        <dbReference type="SAM" id="MobiDB-lite"/>
    </source>
</evidence>
<feature type="region of interest" description="Disordered" evidence="1">
    <location>
        <begin position="46"/>
        <end position="96"/>
    </location>
</feature>
<name>A0A5C3QY80_9AGAR</name>
<dbReference type="AlphaFoldDB" id="A0A5C3QY80"/>
<dbReference type="EMBL" id="ML178816">
    <property type="protein sequence ID" value="TFL05491.1"/>
    <property type="molecule type" value="Genomic_DNA"/>
</dbReference>
<evidence type="ECO:0000313" key="2">
    <source>
        <dbReference type="EMBL" id="TFL05491.1"/>
    </source>
</evidence>
<dbReference type="Proteomes" id="UP000305067">
    <property type="component" value="Unassembled WGS sequence"/>
</dbReference>
<evidence type="ECO:0000313" key="3">
    <source>
        <dbReference type="Proteomes" id="UP000305067"/>
    </source>
</evidence>
<sequence>MSPYTRSRSSSKRPSEQQGQCCPCPPPRPHRIKDLNQCYLQPMATCSSASANSKRSRRGGHGSDSDDIAEPGPKRHPRPVNEEAKNSSKWSLPRKGTSSVKLEEAVDLTLDSDDEIENTVTPFTITLIDHIPLSEATISRLVQYGLGANADVDADDLIPSQRQKRAARSLETLIVQEEQKALGLYRAEFLALSYAGAGSAMRLTVLRHLLHPKKGTGAHPLEIAKDGKMWPKQLVHSWRRVYFLMQRARCVLASGR</sequence>
<gene>
    <name evidence="2" type="ORF">BDV98DRAFT_600872</name>
</gene>
<feature type="region of interest" description="Disordered" evidence="1">
    <location>
        <begin position="1"/>
        <end position="27"/>
    </location>
</feature>
<reference evidence="2 3" key="1">
    <citation type="journal article" date="2019" name="Nat. Ecol. Evol.">
        <title>Megaphylogeny resolves global patterns of mushroom evolution.</title>
        <authorList>
            <person name="Varga T."/>
            <person name="Krizsan K."/>
            <person name="Foldi C."/>
            <person name="Dima B."/>
            <person name="Sanchez-Garcia M."/>
            <person name="Sanchez-Ramirez S."/>
            <person name="Szollosi G.J."/>
            <person name="Szarkandi J.G."/>
            <person name="Papp V."/>
            <person name="Albert L."/>
            <person name="Andreopoulos W."/>
            <person name="Angelini C."/>
            <person name="Antonin V."/>
            <person name="Barry K.W."/>
            <person name="Bougher N.L."/>
            <person name="Buchanan P."/>
            <person name="Buyck B."/>
            <person name="Bense V."/>
            <person name="Catcheside P."/>
            <person name="Chovatia M."/>
            <person name="Cooper J."/>
            <person name="Damon W."/>
            <person name="Desjardin D."/>
            <person name="Finy P."/>
            <person name="Geml J."/>
            <person name="Haridas S."/>
            <person name="Hughes K."/>
            <person name="Justo A."/>
            <person name="Karasinski D."/>
            <person name="Kautmanova I."/>
            <person name="Kiss B."/>
            <person name="Kocsube S."/>
            <person name="Kotiranta H."/>
            <person name="LaButti K.M."/>
            <person name="Lechner B.E."/>
            <person name="Liimatainen K."/>
            <person name="Lipzen A."/>
            <person name="Lukacs Z."/>
            <person name="Mihaltcheva S."/>
            <person name="Morgado L.N."/>
            <person name="Niskanen T."/>
            <person name="Noordeloos M.E."/>
            <person name="Ohm R.A."/>
            <person name="Ortiz-Santana B."/>
            <person name="Ovrebo C."/>
            <person name="Racz N."/>
            <person name="Riley R."/>
            <person name="Savchenko A."/>
            <person name="Shiryaev A."/>
            <person name="Soop K."/>
            <person name="Spirin V."/>
            <person name="Szebenyi C."/>
            <person name="Tomsovsky M."/>
            <person name="Tulloss R.E."/>
            <person name="Uehling J."/>
            <person name="Grigoriev I.V."/>
            <person name="Vagvolgyi C."/>
            <person name="Papp T."/>
            <person name="Martin F.M."/>
            <person name="Miettinen O."/>
            <person name="Hibbett D.S."/>
            <person name="Nagy L.G."/>
        </authorList>
    </citation>
    <scope>NUCLEOTIDE SEQUENCE [LARGE SCALE GENOMIC DNA]</scope>
    <source>
        <strain evidence="2 3">CBS 309.79</strain>
    </source>
</reference>
<protein>
    <submittedName>
        <fullName evidence="2">Uncharacterized protein</fullName>
    </submittedName>
</protein>
<keyword evidence="3" id="KW-1185">Reference proteome</keyword>
<proteinExistence type="predicted"/>
<organism evidence="2 3">
    <name type="scientific">Pterulicium gracile</name>
    <dbReference type="NCBI Taxonomy" id="1884261"/>
    <lineage>
        <taxon>Eukaryota</taxon>
        <taxon>Fungi</taxon>
        <taxon>Dikarya</taxon>
        <taxon>Basidiomycota</taxon>
        <taxon>Agaricomycotina</taxon>
        <taxon>Agaricomycetes</taxon>
        <taxon>Agaricomycetidae</taxon>
        <taxon>Agaricales</taxon>
        <taxon>Pleurotineae</taxon>
        <taxon>Pterulaceae</taxon>
        <taxon>Pterulicium</taxon>
    </lineage>
</organism>